<comment type="caution">
    <text evidence="1">The sequence shown here is derived from an EMBL/GenBank/DDBJ whole genome shotgun (WGS) entry which is preliminary data.</text>
</comment>
<gene>
    <name evidence="1" type="ORF">KIPB_013947</name>
</gene>
<dbReference type="AlphaFoldDB" id="A0A9K3GQN0"/>
<evidence type="ECO:0000313" key="2">
    <source>
        <dbReference type="Proteomes" id="UP000265618"/>
    </source>
</evidence>
<feature type="non-terminal residue" evidence="1">
    <location>
        <position position="1"/>
    </location>
</feature>
<protein>
    <recommendedName>
        <fullName evidence="3">Cyst wall protein</fullName>
    </recommendedName>
</protein>
<dbReference type="Pfam" id="PF00560">
    <property type="entry name" value="LRR_1"/>
    <property type="match status" value="2"/>
</dbReference>
<evidence type="ECO:0000313" key="1">
    <source>
        <dbReference type="EMBL" id="GIQ90941.1"/>
    </source>
</evidence>
<evidence type="ECO:0008006" key="3">
    <source>
        <dbReference type="Google" id="ProtNLM"/>
    </source>
</evidence>
<dbReference type="PANTHER" id="PTHR48065">
    <property type="entry name" value="OS10G0469600 PROTEIN"/>
    <property type="match status" value="1"/>
</dbReference>
<dbReference type="Proteomes" id="UP000265618">
    <property type="component" value="Unassembled WGS sequence"/>
</dbReference>
<organism evidence="1 2">
    <name type="scientific">Kipferlia bialata</name>
    <dbReference type="NCBI Taxonomy" id="797122"/>
    <lineage>
        <taxon>Eukaryota</taxon>
        <taxon>Metamonada</taxon>
        <taxon>Carpediemonas-like organisms</taxon>
        <taxon>Kipferlia</taxon>
    </lineage>
</organism>
<name>A0A9K3GQN0_9EUKA</name>
<dbReference type="SUPFAM" id="SSF52058">
    <property type="entry name" value="L domain-like"/>
    <property type="match status" value="1"/>
</dbReference>
<dbReference type="EMBL" id="BDIP01006903">
    <property type="protein sequence ID" value="GIQ90941.1"/>
    <property type="molecule type" value="Genomic_DNA"/>
</dbReference>
<sequence length="186" mass="20180">VGCNGQGLVLYLDLSSLNLTGSLPDEIGCLPFLKSLLLNNNPLMVTGIPDTICQLVNLKYFQASFSGLLGAIPECICTLQHVQYFYVDDNALTGEIPQCIAGMTHLREFHAKCNDLTGAVPEGFDDLMYLEEVRVQCNSGLECTPLDADIIYLCGDLDECVDCPLTPQQCPTSVFIDGCGTYFPPA</sequence>
<dbReference type="OrthoDB" id="676979at2759"/>
<proteinExistence type="predicted"/>
<dbReference type="Gene3D" id="3.80.10.10">
    <property type="entry name" value="Ribonuclease Inhibitor"/>
    <property type="match status" value="1"/>
</dbReference>
<dbReference type="InterPro" id="IPR032675">
    <property type="entry name" value="LRR_dom_sf"/>
</dbReference>
<keyword evidence="2" id="KW-1185">Reference proteome</keyword>
<dbReference type="PANTHER" id="PTHR48065:SF11">
    <property type="entry name" value="OS11G0213300 PROTEIN"/>
    <property type="match status" value="1"/>
</dbReference>
<dbReference type="InterPro" id="IPR001611">
    <property type="entry name" value="Leu-rich_rpt"/>
</dbReference>
<accession>A0A9K3GQN0</accession>
<reference evidence="1 2" key="1">
    <citation type="journal article" date="2018" name="PLoS ONE">
        <title>The draft genome of Kipferlia bialata reveals reductive genome evolution in fornicate parasites.</title>
        <authorList>
            <person name="Tanifuji G."/>
            <person name="Takabayashi S."/>
            <person name="Kume K."/>
            <person name="Takagi M."/>
            <person name="Nakayama T."/>
            <person name="Kamikawa R."/>
            <person name="Inagaki Y."/>
            <person name="Hashimoto T."/>
        </authorList>
    </citation>
    <scope>NUCLEOTIDE SEQUENCE [LARGE SCALE GENOMIC DNA]</scope>
    <source>
        <strain evidence="1">NY0173</strain>
    </source>
</reference>